<evidence type="ECO:0000259" key="11">
    <source>
        <dbReference type="PROSITE" id="PS50894"/>
    </source>
</evidence>
<dbReference type="PROSITE" id="PS50894">
    <property type="entry name" value="HPT"/>
    <property type="match status" value="1"/>
</dbReference>
<feature type="domain" description="HPt" evidence="11">
    <location>
        <begin position="1"/>
        <end position="104"/>
    </location>
</feature>
<dbReference type="InterPro" id="IPR008207">
    <property type="entry name" value="Sig_transdc_His_kin_Hpt_dom"/>
</dbReference>
<evidence type="ECO:0000256" key="8">
    <source>
        <dbReference type="SAM" id="MobiDB-lite"/>
    </source>
</evidence>
<dbReference type="EMBL" id="JBBUTH010000009">
    <property type="protein sequence ID" value="MEK8052377.1"/>
    <property type="molecule type" value="Genomic_DNA"/>
</dbReference>
<evidence type="ECO:0000256" key="7">
    <source>
        <dbReference type="PROSITE-ProRule" id="PRU00110"/>
    </source>
</evidence>
<dbReference type="PRINTS" id="PR00344">
    <property type="entry name" value="BCTRLSENSOR"/>
</dbReference>
<evidence type="ECO:0000256" key="4">
    <source>
        <dbReference type="ARBA" id="ARBA00022679"/>
    </source>
</evidence>
<gene>
    <name evidence="12" type="ORF">AACH10_19145</name>
</gene>
<evidence type="ECO:0000256" key="2">
    <source>
        <dbReference type="ARBA" id="ARBA00012438"/>
    </source>
</evidence>
<comment type="catalytic activity">
    <reaction evidence="1">
        <text>ATP + protein L-histidine = ADP + protein N-phospho-L-histidine.</text>
        <dbReference type="EC" id="2.7.13.3"/>
    </reaction>
</comment>
<dbReference type="EC" id="2.7.13.3" evidence="2"/>
<dbReference type="Pfam" id="PF02895">
    <property type="entry name" value="H-kinase_dim"/>
    <property type="match status" value="1"/>
</dbReference>
<evidence type="ECO:0000256" key="1">
    <source>
        <dbReference type="ARBA" id="ARBA00000085"/>
    </source>
</evidence>
<dbReference type="SUPFAM" id="SSF50341">
    <property type="entry name" value="CheW-like"/>
    <property type="match status" value="1"/>
</dbReference>
<dbReference type="CDD" id="cd00088">
    <property type="entry name" value="HPT"/>
    <property type="match status" value="1"/>
</dbReference>
<dbReference type="InterPro" id="IPR004105">
    <property type="entry name" value="CheA-like_dim"/>
</dbReference>
<dbReference type="Gene3D" id="3.30.565.10">
    <property type="entry name" value="Histidine kinase-like ATPase, C-terminal domain"/>
    <property type="match status" value="1"/>
</dbReference>
<dbReference type="Proteomes" id="UP001365405">
    <property type="component" value="Unassembled WGS sequence"/>
</dbReference>
<keyword evidence="5" id="KW-0418">Kinase</keyword>
<dbReference type="SUPFAM" id="SSF55874">
    <property type="entry name" value="ATPase domain of HSP90 chaperone/DNA topoisomerase II/histidine kinase"/>
    <property type="match status" value="1"/>
</dbReference>
<keyword evidence="13" id="KW-1185">Reference proteome</keyword>
<dbReference type="Pfam" id="PF01584">
    <property type="entry name" value="CheW"/>
    <property type="match status" value="1"/>
</dbReference>
<dbReference type="SMART" id="SM00260">
    <property type="entry name" value="CheW"/>
    <property type="match status" value="1"/>
</dbReference>
<dbReference type="PROSITE" id="PS50109">
    <property type="entry name" value="HIS_KIN"/>
    <property type="match status" value="1"/>
</dbReference>
<dbReference type="SUPFAM" id="SSF47226">
    <property type="entry name" value="Histidine-containing phosphotransfer domain, HPT domain"/>
    <property type="match status" value="1"/>
</dbReference>
<reference evidence="12 13" key="1">
    <citation type="submission" date="2024-04" db="EMBL/GenBank/DDBJ databases">
        <title>Novel species of the genus Ideonella isolated from streams.</title>
        <authorList>
            <person name="Lu H."/>
        </authorList>
    </citation>
    <scope>NUCLEOTIDE SEQUENCE [LARGE SCALE GENOMIC DNA]</scope>
    <source>
        <strain evidence="12 13">DXS22W</strain>
    </source>
</reference>
<feature type="domain" description="CheW-like" evidence="10">
    <location>
        <begin position="664"/>
        <end position="795"/>
    </location>
</feature>
<dbReference type="InterPro" id="IPR036890">
    <property type="entry name" value="HATPase_C_sf"/>
</dbReference>
<evidence type="ECO:0000313" key="13">
    <source>
        <dbReference type="Proteomes" id="UP001365405"/>
    </source>
</evidence>
<sequence>MSASTELLDQFILEARECLEQIGQRLLDVEKEPGNRELLNDLFRQVHTLKGNCGLFDFKALERVVHAGEDLLDRVRNGSLAYNGDIADALLAAMDYTAELVDAIAEEGAQPASSDGRSQELASALRRHLDGPAAAPAAAEAPAAAPAASATSPVAPLPAWLADLPADFQRHGLTALRYTPDADCFFKGEDPWHLARSTPGLQHLMVRPAGDWAAAADFDCYHCNLELVVVSDAPRAYIEEHYRYVPDQICCHALEAAPSAGSAAAAEDPSPAQAAQADPVQALLRVRIGRIWDDQRALLARPGIAAGTVAATRRTFSQLIGSWGDEALAASLRQSLEALPAGATPLAAWALQHRPGGGASDEAPAVGHTIGAPVAPGAALVAPPEPRRGGNNPGTDDASGGAGGAQKVLKVAQDKIDRLMDLIGEMVVAKNALPYLANRAETVFNQRELAREIKTQYSVINRIAEDMQHAIMQVRMLPVGTVFQRFGRLVRDISKKLGKEVNLVIEGEDTEADKNVIESLADPLIHILRNSLDHGIELPAVRVAAGKPAVGTLRVAARQEGDRVILDITDDGAGIDTERVRNKAVERGLIPADRAGLLTEHEAVQLVFLPGFSTAEAISDLSGRGVGMDVVRSAVERINGSVELSSTRGQGTQIRLALPLSMAVTNVMMIETAGRRFGVPMDLIVETVRVPAEDIHHFKSAQTVVLRGRIVPLRALNELLALDEPPRMNADGEHAVLVVRLGNENVGLLVDDFHGTSDIILKPLEGVLTGITGFAGTALMGDGSVLMILNPKELS</sequence>
<dbReference type="InterPro" id="IPR036097">
    <property type="entry name" value="HisK_dim/P_sf"/>
</dbReference>
<dbReference type="SMART" id="SM00073">
    <property type="entry name" value="HPT"/>
    <property type="match status" value="1"/>
</dbReference>
<dbReference type="SMART" id="SM00387">
    <property type="entry name" value="HATPase_c"/>
    <property type="match status" value="1"/>
</dbReference>
<dbReference type="PANTHER" id="PTHR43395:SF1">
    <property type="entry name" value="CHEMOTAXIS PROTEIN CHEA"/>
    <property type="match status" value="1"/>
</dbReference>
<dbReference type="CDD" id="cd00731">
    <property type="entry name" value="CheA_reg"/>
    <property type="match status" value="1"/>
</dbReference>
<evidence type="ECO:0000259" key="9">
    <source>
        <dbReference type="PROSITE" id="PS50109"/>
    </source>
</evidence>
<dbReference type="Gene3D" id="1.10.287.560">
    <property type="entry name" value="Histidine kinase CheA-like, homodimeric domain"/>
    <property type="match status" value="1"/>
</dbReference>
<dbReference type="InterPro" id="IPR036061">
    <property type="entry name" value="CheW-like_dom_sf"/>
</dbReference>
<dbReference type="RefSeq" id="WP_341412087.1">
    <property type="nucleotide sequence ID" value="NZ_JBBUTH010000009.1"/>
</dbReference>
<dbReference type="Gene3D" id="1.20.120.160">
    <property type="entry name" value="HPT domain"/>
    <property type="match status" value="1"/>
</dbReference>
<dbReference type="InterPro" id="IPR051315">
    <property type="entry name" value="Bact_Chemotaxis_CheA"/>
</dbReference>
<dbReference type="PROSITE" id="PS50851">
    <property type="entry name" value="CHEW"/>
    <property type="match status" value="1"/>
</dbReference>
<name>A0ABU9CKK9_9BURK</name>
<evidence type="ECO:0000256" key="6">
    <source>
        <dbReference type="ARBA" id="ARBA00023012"/>
    </source>
</evidence>
<organism evidence="12 13">
    <name type="scientific">Pseudaquabacterium inlustre</name>
    <dbReference type="NCBI Taxonomy" id="2984192"/>
    <lineage>
        <taxon>Bacteria</taxon>
        <taxon>Pseudomonadati</taxon>
        <taxon>Pseudomonadota</taxon>
        <taxon>Betaproteobacteria</taxon>
        <taxon>Burkholderiales</taxon>
        <taxon>Sphaerotilaceae</taxon>
        <taxon>Pseudaquabacterium</taxon>
    </lineage>
</organism>
<comment type="caution">
    <text evidence="12">The sequence shown here is derived from an EMBL/GenBank/DDBJ whole genome shotgun (WGS) entry which is preliminary data.</text>
</comment>
<dbReference type="Pfam" id="PF01627">
    <property type="entry name" value="Hpt"/>
    <property type="match status" value="1"/>
</dbReference>
<dbReference type="InterPro" id="IPR005467">
    <property type="entry name" value="His_kinase_dom"/>
</dbReference>
<evidence type="ECO:0000259" key="10">
    <source>
        <dbReference type="PROSITE" id="PS50851"/>
    </source>
</evidence>
<keyword evidence="4 12" id="KW-0808">Transferase</keyword>
<dbReference type="InterPro" id="IPR003594">
    <property type="entry name" value="HATPase_dom"/>
</dbReference>
<dbReference type="GO" id="GO:0004673">
    <property type="term" value="F:protein histidine kinase activity"/>
    <property type="evidence" value="ECO:0007669"/>
    <property type="project" value="UniProtKB-EC"/>
</dbReference>
<dbReference type="Pfam" id="PF02518">
    <property type="entry name" value="HATPase_c"/>
    <property type="match status" value="1"/>
</dbReference>
<keyword evidence="6" id="KW-0902">Two-component regulatory system</keyword>
<dbReference type="CDD" id="cd16916">
    <property type="entry name" value="HATPase_CheA-like"/>
    <property type="match status" value="1"/>
</dbReference>
<evidence type="ECO:0000256" key="3">
    <source>
        <dbReference type="ARBA" id="ARBA00022553"/>
    </source>
</evidence>
<dbReference type="PANTHER" id="PTHR43395">
    <property type="entry name" value="SENSOR HISTIDINE KINASE CHEA"/>
    <property type="match status" value="1"/>
</dbReference>
<feature type="modified residue" description="Phosphohistidine" evidence="7">
    <location>
        <position position="47"/>
    </location>
</feature>
<dbReference type="InterPro" id="IPR004358">
    <property type="entry name" value="Sig_transdc_His_kin-like_C"/>
</dbReference>
<dbReference type="SUPFAM" id="SSF47384">
    <property type="entry name" value="Homodimeric domain of signal transducing histidine kinase"/>
    <property type="match status" value="1"/>
</dbReference>
<feature type="domain" description="Histidine kinase" evidence="9">
    <location>
        <begin position="417"/>
        <end position="662"/>
    </location>
</feature>
<dbReference type="Gene3D" id="2.30.30.40">
    <property type="entry name" value="SH3 Domains"/>
    <property type="match status" value="1"/>
</dbReference>
<evidence type="ECO:0000256" key="5">
    <source>
        <dbReference type="ARBA" id="ARBA00022777"/>
    </source>
</evidence>
<protein>
    <recommendedName>
        <fullName evidence="2">histidine kinase</fullName>
        <ecNumber evidence="2">2.7.13.3</ecNumber>
    </recommendedName>
</protein>
<dbReference type="InterPro" id="IPR037006">
    <property type="entry name" value="CheA-like_homodim_sf"/>
</dbReference>
<dbReference type="InterPro" id="IPR036641">
    <property type="entry name" value="HPT_dom_sf"/>
</dbReference>
<dbReference type="InterPro" id="IPR002545">
    <property type="entry name" value="CheW-lke_dom"/>
</dbReference>
<accession>A0ABU9CKK9</accession>
<proteinExistence type="predicted"/>
<keyword evidence="3 7" id="KW-0597">Phosphoprotein</keyword>
<feature type="region of interest" description="Disordered" evidence="8">
    <location>
        <begin position="376"/>
        <end position="404"/>
    </location>
</feature>
<evidence type="ECO:0000313" key="12">
    <source>
        <dbReference type="EMBL" id="MEK8052377.1"/>
    </source>
</evidence>
<dbReference type="SMART" id="SM01231">
    <property type="entry name" value="H-kinase_dim"/>
    <property type="match status" value="1"/>
</dbReference>